<feature type="region of interest" description="Disordered" evidence="1">
    <location>
        <begin position="448"/>
        <end position="467"/>
    </location>
</feature>
<sequence>MDLSLKKKNNDESSVAKLLETIEKYRLVYMVWISQFNTNMSAFFALLLTKCTDDQVKDIFDDSRFMASLPMYFNLSDVGSRLSATVLAEIITKRYSSITSINKTESVDNNESENYLDFGIDYVISMGEDAIKSKKFNSNSIGESIMVKQIRELSNSNLSLEELSNNSSSSDLLFGLGLNKIFNLGPQSMEEQSQNIQSKIFGKTICTDQYGDQDYDPIYGKRPDSYLPDETSENLPEFVQRRVPVFLRDVIKILRSNSSEGDWELQSSIMRDLPSIIITSDQNDIKNVGPLLIATLLKISYMGPEYLGDVDEASIGAGSGENLQLKWDQTRQTCIVCLGLKAPSMVFSVLTKTILSKDLSVVDRSVALSSISAISLTFSGTLDLPEQFYKIAGKLLKTNDAANLGLDGDEDSINSIGYQEPESVLEERGIESRNDKKVGDIDDAEYLKNKYHQQHEKGKDGERSGSD</sequence>
<feature type="region of interest" description="Disordered" evidence="1">
    <location>
        <begin position="412"/>
        <end position="439"/>
    </location>
</feature>
<dbReference type="OrthoDB" id="10258062at2759"/>
<evidence type="ECO:0000313" key="2">
    <source>
        <dbReference type="EMBL" id="OLY83338.1"/>
    </source>
</evidence>
<reference evidence="2 3" key="1">
    <citation type="journal article" date="2016" name="Mol. Biol. Evol.">
        <title>Genome-Wide Survey of Gut Fungi (Harpellales) Reveals the First Horizontally Transferred Ubiquitin Gene from a Mosquito Host.</title>
        <authorList>
            <person name="Wang Y."/>
            <person name="White M.M."/>
            <person name="Kvist S."/>
            <person name="Moncalvo J.M."/>
        </authorList>
    </citation>
    <scope>NUCLEOTIDE SEQUENCE [LARGE SCALE GENOMIC DNA]</scope>
    <source>
        <strain evidence="2 3">ALG-7-W6</strain>
    </source>
</reference>
<dbReference type="AlphaFoldDB" id="A0A1R0H2K4"/>
<dbReference type="InterPro" id="IPR038528">
    <property type="entry name" value="TEL2_C_sf"/>
</dbReference>
<accession>A0A1R0H2K4</accession>
<dbReference type="Proteomes" id="UP000187455">
    <property type="component" value="Unassembled WGS sequence"/>
</dbReference>
<name>A0A1R0H2K4_9FUNG</name>
<dbReference type="STRING" id="133383.A0A1R0H2K4"/>
<dbReference type="EMBL" id="LSSL01000952">
    <property type="protein sequence ID" value="OLY83338.1"/>
    <property type="molecule type" value="Genomic_DNA"/>
</dbReference>
<dbReference type="Gene3D" id="1.25.40.720">
    <property type="entry name" value="Telomere length regulation protein 2, C-terminal domain"/>
    <property type="match status" value="1"/>
</dbReference>
<protein>
    <submittedName>
        <fullName evidence="2">Uncharacterized protein</fullName>
    </submittedName>
</protein>
<evidence type="ECO:0000313" key="3">
    <source>
        <dbReference type="Proteomes" id="UP000187455"/>
    </source>
</evidence>
<feature type="compositionally biased region" description="Basic and acidic residues" evidence="1">
    <location>
        <begin position="425"/>
        <end position="439"/>
    </location>
</feature>
<proteinExistence type="predicted"/>
<keyword evidence="3" id="KW-1185">Reference proteome</keyword>
<evidence type="ECO:0000256" key="1">
    <source>
        <dbReference type="SAM" id="MobiDB-lite"/>
    </source>
</evidence>
<gene>
    <name evidence="2" type="ORF">AYI68_g2520</name>
</gene>
<comment type="caution">
    <text evidence="2">The sequence shown here is derived from an EMBL/GenBank/DDBJ whole genome shotgun (WGS) entry which is preliminary data.</text>
</comment>
<organism evidence="2 3">
    <name type="scientific">Smittium mucronatum</name>
    <dbReference type="NCBI Taxonomy" id="133383"/>
    <lineage>
        <taxon>Eukaryota</taxon>
        <taxon>Fungi</taxon>
        <taxon>Fungi incertae sedis</taxon>
        <taxon>Zoopagomycota</taxon>
        <taxon>Kickxellomycotina</taxon>
        <taxon>Harpellomycetes</taxon>
        <taxon>Harpellales</taxon>
        <taxon>Legeriomycetaceae</taxon>
        <taxon>Smittium</taxon>
    </lineage>
</organism>